<organism evidence="2 3">
    <name type="scientific">Rubus argutus</name>
    <name type="common">Southern blackberry</name>
    <dbReference type="NCBI Taxonomy" id="59490"/>
    <lineage>
        <taxon>Eukaryota</taxon>
        <taxon>Viridiplantae</taxon>
        <taxon>Streptophyta</taxon>
        <taxon>Embryophyta</taxon>
        <taxon>Tracheophyta</taxon>
        <taxon>Spermatophyta</taxon>
        <taxon>Magnoliopsida</taxon>
        <taxon>eudicotyledons</taxon>
        <taxon>Gunneridae</taxon>
        <taxon>Pentapetalae</taxon>
        <taxon>rosids</taxon>
        <taxon>fabids</taxon>
        <taxon>Rosales</taxon>
        <taxon>Rosaceae</taxon>
        <taxon>Rosoideae</taxon>
        <taxon>Rosoideae incertae sedis</taxon>
        <taxon>Rubus</taxon>
    </lineage>
</organism>
<comment type="caution">
    <text evidence="2">The sequence shown here is derived from an EMBL/GenBank/DDBJ whole genome shotgun (WGS) entry which is preliminary data.</text>
</comment>
<accession>A0AAW1W6E9</accession>
<proteinExistence type="predicted"/>
<sequence>MASLQITQTPILESITIIHNHHRAHALPSMNQFSNHLNFNSIHAVSNSPINLQFQLSNQAIPQSHNHFFHPREPANHHSNQLIHRILLPKTAPPLLSKITTKPSHLPTLAVVLSAAAVIDFCPKTHSPCLISALSAAPPRRQHRNPLPKPSPCLSWPPDHRSTPKLLPVPLPRSLPSSIQLRRRPKYPQHPIDAAAIFQSTTTTSDHKIAKPSCVVNSTWLNQHRSQPSPPLIPRHLRRALLSVVSLIRKRKRRRRE</sequence>
<gene>
    <name evidence="2" type="ORF">M0R45_028144</name>
</gene>
<feature type="region of interest" description="Disordered" evidence="1">
    <location>
        <begin position="138"/>
        <end position="169"/>
    </location>
</feature>
<keyword evidence="3" id="KW-1185">Reference proteome</keyword>
<dbReference type="EMBL" id="JBEDUW010000006">
    <property type="protein sequence ID" value="KAK9919555.1"/>
    <property type="molecule type" value="Genomic_DNA"/>
</dbReference>
<dbReference type="Proteomes" id="UP001457282">
    <property type="component" value="Unassembled WGS sequence"/>
</dbReference>
<evidence type="ECO:0000313" key="3">
    <source>
        <dbReference type="Proteomes" id="UP001457282"/>
    </source>
</evidence>
<reference evidence="2 3" key="1">
    <citation type="journal article" date="2023" name="G3 (Bethesda)">
        <title>A chromosome-length genome assembly and annotation of blackberry (Rubus argutus, cv. 'Hillquist').</title>
        <authorList>
            <person name="Bruna T."/>
            <person name="Aryal R."/>
            <person name="Dudchenko O."/>
            <person name="Sargent D.J."/>
            <person name="Mead D."/>
            <person name="Buti M."/>
            <person name="Cavallini A."/>
            <person name="Hytonen T."/>
            <person name="Andres J."/>
            <person name="Pham M."/>
            <person name="Weisz D."/>
            <person name="Mascagni F."/>
            <person name="Usai G."/>
            <person name="Natali L."/>
            <person name="Bassil N."/>
            <person name="Fernandez G.E."/>
            <person name="Lomsadze A."/>
            <person name="Armour M."/>
            <person name="Olukolu B."/>
            <person name="Poorten T."/>
            <person name="Britton C."/>
            <person name="Davik J."/>
            <person name="Ashrafi H."/>
            <person name="Aiden E.L."/>
            <person name="Borodovsky M."/>
            <person name="Worthington M."/>
        </authorList>
    </citation>
    <scope>NUCLEOTIDE SEQUENCE [LARGE SCALE GENOMIC DNA]</scope>
    <source>
        <strain evidence="2">PI 553951</strain>
    </source>
</reference>
<dbReference type="AlphaFoldDB" id="A0AAW1W6E9"/>
<evidence type="ECO:0000256" key="1">
    <source>
        <dbReference type="SAM" id="MobiDB-lite"/>
    </source>
</evidence>
<evidence type="ECO:0000313" key="2">
    <source>
        <dbReference type="EMBL" id="KAK9919555.1"/>
    </source>
</evidence>
<protein>
    <submittedName>
        <fullName evidence="2">Uncharacterized protein</fullName>
    </submittedName>
</protein>
<name>A0AAW1W6E9_RUBAR</name>